<dbReference type="RefSeq" id="XP_066078043.1">
    <property type="nucleotide sequence ID" value="XM_066221946.1"/>
</dbReference>
<keyword evidence="2" id="KW-1133">Transmembrane helix</keyword>
<feature type="transmembrane region" description="Helical" evidence="2">
    <location>
        <begin position="268"/>
        <end position="291"/>
    </location>
</feature>
<dbReference type="Proteomes" id="UP001355207">
    <property type="component" value="Chromosome 8"/>
</dbReference>
<dbReference type="CDD" id="cd12087">
    <property type="entry name" value="TM_EGFR-like"/>
    <property type="match status" value="1"/>
</dbReference>
<feature type="compositionally biased region" description="Basic and acidic residues" evidence="1">
    <location>
        <begin position="529"/>
        <end position="538"/>
    </location>
</feature>
<evidence type="ECO:0000256" key="3">
    <source>
        <dbReference type="SAM" id="SignalP"/>
    </source>
</evidence>
<feature type="compositionally biased region" description="Low complexity" evidence="1">
    <location>
        <begin position="427"/>
        <end position="445"/>
    </location>
</feature>
<keyword evidence="2" id="KW-0472">Membrane</keyword>
<evidence type="ECO:0008006" key="6">
    <source>
        <dbReference type="Google" id="ProtNLM"/>
    </source>
</evidence>
<keyword evidence="2" id="KW-0812">Transmembrane</keyword>
<feature type="region of interest" description="Disordered" evidence="1">
    <location>
        <begin position="297"/>
        <end position="538"/>
    </location>
</feature>
<evidence type="ECO:0000313" key="4">
    <source>
        <dbReference type="EMBL" id="WWC91281.1"/>
    </source>
</evidence>
<reference evidence="4 5" key="1">
    <citation type="submission" date="2024-01" db="EMBL/GenBank/DDBJ databases">
        <title>Comparative genomics of Cryptococcus and Kwoniella reveals pathogenesis evolution and contrasting modes of karyotype evolution via chromosome fusion or intercentromeric recombination.</title>
        <authorList>
            <person name="Coelho M.A."/>
            <person name="David-Palma M."/>
            <person name="Shea T."/>
            <person name="Bowers K."/>
            <person name="McGinley-Smith S."/>
            <person name="Mohammad A.W."/>
            <person name="Gnirke A."/>
            <person name="Yurkov A.M."/>
            <person name="Nowrousian M."/>
            <person name="Sun S."/>
            <person name="Cuomo C.A."/>
            <person name="Heitman J."/>
        </authorList>
    </citation>
    <scope>NUCLEOTIDE SEQUENCE [LARGE SCALE GENOMIC DNA]</scope>
    <source>
        <strain evidence="4 5">CBS 6074</strain>
    </source>
</reference>
<evidence type="ECO:0000256" key="1">
    <source>
        <dbReference type="SAM" id="MobiDB-lite"/>
    </source>
</evidence>
<feature type="chain" id="PRO_5043780350" description="Mid2 domain-containing protein" evidence="3">
    <location>
        <begin position="26"/>
        <end position="538"/>
    </location>
</feature>
<dbReference type="PANTHER" id="PTHR37487">
    <property type="entry name" value="CHROMOSOME 1, WHOLE GENOME SHOTGUN SEQUENCE"/>
    <property type="match status" value="1"/>
</dbReference>
<organism evidence="4 5">
    <name type="scientific">Kwoniella dendrophila CBS 6074</name>
    <dbReference type="NCBI Taxonomy" id="1295534"/>
    <lineage>
        <taxon>Eukaryota</taxon>
        <taxon>Fungi</taxon>
        <taxon>Dikarya</taxon>
        <taxon>Basidiomycota</taxon>
        <taxon>Agaricomycotina</taxon>
        <taxon>Tremellomycetes</taxon>
        <taxon>Tremellales</taxon>
        <taxon>Cryptococcaceae</taxon>
        <taxon>Kwoniella</taxon>
    </lineage>
</organism>
<evidence type="ECO:0000313" key="5">
    <source>
        <dbReference type="Proteomes" id="UP001355207"/>
    </source>
</evidence>
<evidence type="ECO:0000256" key="2">
    <source>
        <dbReference type="SAM" id="Phobius"/>
    </source>
</evidence>
<feature type="compositionally biased region" description="Polar residues" evidence="1">
    <location>
        <begin position="220"/>
        <end position="235"/>
    </location>
</feature>
<dbReference type="PANTHER" id="PTHR37487:SF3">
    <property type="entry name" value="CLEAVAGE_POLYADENYLATION SPECIFICITY FACTOR A SUBUNIT N-TERMINAL DOMAIN-CONTAINING PROTEIN"/>
    <property type="match status" value="1"/>
</dbReference>
<gene>
    <name evidence="4" type="ORF">L201_006224</name>
</gene>
<feature type="region of interest" description="Disordered" evidence="1">
    <location>
        <begin position="220"/>
        <end position="264"/>
    </location>
</feature>
<keyword evidence="5" id="KW-1185">Reference proteome</keyword>
<feature type="compositionally biased region" description="Polar residues" evidence="1">
    <location>
        <begin position="478"/>
        <end position="492"/>
    </location>
</feature>
<feature type="compositionally biased region" description="Low complexity" evidence="1">
    <location>
        <begin position="236"/>
        <end position="247"/>
    </location>
</feature>
<feature type="compositionally biased region" description="Polar residues" evidence="1">
    <location>
        <begin position="375"/>
        <end position="394"/>
    </location>
</feature>
<dbReference type="GeneID" id="91096893"/>
<feature type="compositionally biased region" description="Gly residues" evidence="1">
    <location>
        <begin position="248"/>
        <end position="259"/>
    </location>
</feature>
<proteinExistence type="predicted"/>
<accession>A0AAX4K135</accession>
<feature type="compositionally biased region" description="Polar residues" evidence="1">
    <location>
        <begin position="407"/>
        <end position="426"/>
    </location>
</feature>
<protein>
    <recommendedName>
        <fullName evidence="6">Mid2 domain-containing protein</fullName>
    </recommendedName>
</protein>
<feature type="compositionally biased region" description="Gly residues" evidence="1">
    <location>
        <begin position="304"/>
        <end position="320"/>
    </location>
</feature>
<dbReference type="EMBL" id="CP144105">
    <property type="protein sequence ID" value="WWC91281.1"/>
    <property type="molecule type" value="Genomic_DNA"/>
</dbReference>
<keyword evidence="3" id="KW-0732">Signal</keyword>
<feature type="signal peptide" evidence="3">
    <location>
        <begin position="1"/>
        <end position="25"/>
    </location>
</feature>
<sequence>MRFSTTFCSLINLISFLLFLPSSLAFTFSTNTPVQCQNFTVQWSGGTGPYHLVLVPTITVSGGHIQNITIPAGQNEYNFKLEQPAGLDFLVTMSDSTGFGAGGTTSVLTVGSSDDSSCVPSSLNYDFTFAVSPDSNPSSCSTMSVTWLSNVTQPVNLYGLIPHGSAFQIPIDQSSTTYDWTVDIRENTQYLLFMSDAGQYQTGGSTPLYRVQGGGNTNCITSSSPTTASGDSMTYATSASAPTSSVSGVGGSSQGGSSGSGSTSHTGAIVGGTVGGVAFLVLLAILLFFCVKRKARRNDRSESGRGGGGLKSYGVGGGRTSGEKNNRRSNQIDLAEEGGIDENSGLNTPERQIEMNGDVYEPSPFRYPSPPETPGNHTTNNGFSNIQPSNQNTPEMLALASEKASHNRNSSLGLPNGTPNTNQNRLSSSTFNSTTQPTTQQTQSQGRPTVAGSEGVAETENSEFATIGHSTPGRMSSIRKTSSTQQMNNSVIPGTGSNGNTSTSNQNNETRFVQHEDAGEVVDLPPRYDQLRTRNPDQ</sequence>
<feature type="compositionally biased region" description="Low complexity" evidence="1">
    <location>
        <begin position="494"/>
        <end position="505"/>
    </location>
</feature>
<dbReference type="AlphaFoldDB" id="A0AAX4K135"/>
<name>A0AAX4K135_9TREE</name>